<protein>
    <submittedName>
        <fullName evidence="2">Membrane protein, putative</fullName>
    </submittedName>
</protein>
<dbReference type="OMA" id="AHEYNDE"/>
<evidence type="ECO:0000256" key="1">
    <source>
        <dbReference type="SAM" id="Phobius"/>
    </source>
</evidence>
<dbReference type="KEGG" id="bbo:BBOV_III011880"/>
<evidence type="ECO:0000313" key="2">
    <source>
        <dbReference type="EMBL" id="EDO08740.1"/>
    </source>
</evidence>
<keyword evidence="1" id="KW-0472">Membrane</keyword>
<reference evidence="2 3" key="1">
    <citation type="journal article" date="2007" name="PLoS Pathog.">
        <title>Genome sequence of Babesia bovis and comparative analysis of apicomplexan hemoprotozoa.</title>
        <authorList>
            <person name="Brayton K.A."/>
            <person name="Lau A.O.T."/>
            <person name="Herndon D.R."/>
            <person name="Hannick L."/>
            <person name="Kappmeyer L.S."/>
            <person name="Berens S.J."/>
            <person name="Bidwell S.L."/>
            <person name="Brown W.C."/>
            <person name="Crabtree J."/>
            <person name="Fadrosh D."/>
            <person name="Feldblum T."/>
            <person name="Forberger H.A."/>
            <person name="Haas B.J."/>
            <person name="Howell J.M."/>
            <person name="Khouri H."/>
            <person name="Koo H."/>
            <person name="Mann D.J."/>
            <person name="Norimine J."/>
            <person name="Paulsen I.T."/>
            <person name="Radune D."/>
            <person name="Ren Q."/>
            <person name="Smith R.K. Jr."/>
            <person name="Suarez C.E."/>
            <person name="White O."/>
            <person name="Wortman J.R."/>
            <person name="Knowles D.P. Jr."/>
            <person name="McElwain T.F."/>
            <person name="Nene V.M."/>
        </authorList>
    </citation>
    <scope>NUCLEOTIDE SEQUENCE [LARGE SCALE GENOMIC DNA]</scope>
    <source>
        <strain evidence="2">T2Bo</strain>
    </source>
</reference>
<feature type="transmembrane region" description="Helical" evidence="1">
    <location>
        <begin position="12"/>
        <end position="31"/>
    </location>
</feature>
<reference evidence="3" key="2">
    <citation type="journal article" date="2020" name="Data Brief">
        <title>Transcriptome dataset of Babesia bovis life stages within vertebrate and invertebrate hosts.</title>
        <authorList>
            <person name="Ueti M.W."/>
            <person name="Johnson W.C."/>
            <person name="Kappmeyer L.S."/>
            <person name="Herndon D.R."/>
            <person name="Mousel M.R."/>
            <person name="Reif K.E."/>
            <person name="Taus N.S."/>
            <person name="Ifeonu O.O."/>
            <person name="Silva J.C."/>
            <person name="Suarez C.E."/>
            <person name="Brayton K.A."/>
        </authorList>
    </citation>
    <scope>NUCLEOTIDE SEQUENCE [LARGE SCALE GENOMIC DNA]</scope>
</reference>
<accession>A7AQA6</accession>
<sequence length="2031" mass="231556">MVRPWTRRTIGLVSTTLALGGLVVIAGIVLLNPNYWENNSEVPQQAAGPIFALEEQRGALTKKPLLIDRNNKHHDRAIEIVLQQGNDIVLYRLRPSFKETHYINQVIFKGIDITINPQGVTKVLPNDAVISVHYHQASDWTKVSVHYRKFGKVQLEDYMREGDDGTFNKVVAAKLPTFYRAMHLDTVDLGDKLVVKLMLQNQHGQSLVTPAHRAKVSTTKLSDQNNGFRVTWMFEYGISTEGIVDRVYADFDVDGDNFSHPDLSRRDRIKIAEYENGSYKVKNPARYQIEHIYRSKYIIIDGDRQHILRYLIVVNRYNPTVSKVYLILYNDITSVITCAVVTGTYTYNTWVVGNNVIEQYDMPSTNYMAARAVIPGNGTSRPVLYPENTNYAHEYQDYVRYHVDCIPYGKYSDYETACAALEEENAYGSTTGDSEISVVSADPFMSKKRIILEFGKELPKEIKRMVLKRDNSIQYYTMDGEFTDESTFFGVRLDNFEFTLYKEDETMITSEDTITAVVYTHIAGWVKIEIHYVRGGKSYMQLYTRSPQSTDFDRVPTVPMPYGDLPYQLDAVVHKGMLIIKAMLQNRAGLSMLDPSSKPSVLVQYKHSLNQWSLAFSVPVVFPDGNIKHRLQLKLTVENNIVTVERMAKFILLVTRTERGYYLERANAGASIGSRTIWLGKQHCHVIQNVIVPSNDDDETGLLYTFIYTRTQAGLSCIVRNARMVAGRWEQYEVRNSVKPQKHVQDVNGQKYVDIFIYPSVNYSPVVLVVPEMLDLKPTIQPNTAGEIRTVKSKHMFVVNIFNDVEEDSVGIHQQDIAWLEIEGLPKLPVELVIGKPLKVEIEKRTMSERHFEYYTIKNIFKRTHYMGCVIYDNLKFSVMDKKVDNEIEPSITSVFIVKSEDSETVRIQYWSDQISKIKHFHRKGDEKFYETDGFRHEVSDKPSIVTTVTVGDAVLLSTLLQNEKGESLIDMTRKTRLLACVGDDNTMPYVKMVVPIKLPKYDLQDEINIAFEVNEGLGMLDMPVGSVQCLVVGKDKNERPMLIPGIGKRFVEFANAQYRNLLRNGLQLLKVIVIPTEECKVRADVYSFVYDAMSASLSAIVQNGIIRFSVWSVEADYEDVYSIPLVDIDHISLVMPQNAGVPPAVAPETHGIMRELEKGLFYAVNMDIGDNYGDEKGIKPSSGFLIAEEMKLTPLELDIDRHMPTEVQMLLFSRDAKQYTLKWEYKYSHFISKVMYKGVVVDVMGAGGDLLHKGDGILSVETLTRENNEYILVQYIRDGKTMFQQYKKGDDEKFTLVGLQKRGQHSSPYQLTQFRNGNAVIMRVMLENEKSISLLDETSDALLMSNMGNDGPGQSVKIALPIKYPEIDVKDRLHITIMYKNGEFKCRNNNEATTVYHAPLIDEDGNERFLPVNDNVYADITQINSITVEGEVHKVIRGTIIPKGEGTNKATIYFFLYDTNTGILTCVTSEARVVGGLYQFTGVIDDAFRMPPQNVTDMSVDVYRLNENRYSVEPCDAALVNELEKTGWYILRYKNAGNLIPRPFNENDTAFIAETGISKIPVVISNIKGYKATEVEVTELKTPDGLYYRIKPIYNKTHRITEINVPGLTRTVFDTTTGKSLGDREIIYMYTTSKDNYEKLGFYGMMNKKFSFKEYIRDGTKQEYIPIRVSDIGSTSPPYVFCTVVYSNDVIMRVHLQSPKGLTLIDRTDVSTVIFVMMKDLDSGILFMVLPIIYPDTNVKDRLYLKFKSAKQSMKFVPDSDLRSKKLVVEYHNDGNYTLGPAEDFKYINIIAYNGANLNRYASNHIVKVVLVPDRGKDAKTGNLYVFTLDWNKRILTCVSMAATLVDSTWEFGPAINERYSYPTTTIDNATISIDYANEMYQPELFPKESGSINVIDDSLYLIKPNMGVETSNMGLHPMDVGKYVASALPMIPVVLDLDRPLPDEIHLVVGETLYSTTYKLKPEYERSHYISRFKYKNIDQVVQTRDDAWIRRNGGNYGVVKRDYNTHEIWLIETPIAMRKIEEYSKEPK</sequence>
<gene>
    <name evidence="2" type="ORF">BBOV_III011880</name>
</gene>
<name>A7AQA6_BABBO</name>
<keyword evidence="1" id="KW-0812">Transmembrane</keyword>
<dbReference type="InParanoid" id="A7AQA6"/>
<proteinExistence type="predicted"/>
<comment type="caution">
    <text evidence="2">The sequence shown here is derived from an EMBL/GenBank/DDBJ whole genome shotgun (WGS) entry which is preliminary data.</text>
</comment>
<dbReference type="RefSeq" id="XP_001612308.1">
    <property type="nucleotide sequence ID" value="XM_001612258.1"/>
</dbReference>
<dbReference type="EMBL" id="AAXT01000001">
    <property type="protein sequence ID" value="EDO08740.1"/>
    <property type="molecule type" value="Genomic_DNA"/>
</dbReference>
<organism evidence="2 3">
    <name type="scientific">Babesia bovis</name>
    <dbReference type="NCBI Taxonomy" id="5865"/>
    <lineage>
        <taxon>Eukaryota</taxon>
        <taxon>Sar</taxon>
        <taxon>Alveolata</taxon>
        <taxon>Apicomplexa</taxon>
        <taxon>Aconoidasida</taxon>
        <taxon>Piroplasmida</taxon>
        <taxon>Babesiidae</taxon>
        <taxon>Babesia</taxon>
    </lineage>
</organism>
<evidence type="ECO:0000313" key="3">
    <source>
        <dbReference type="Proteomes" id="UP000002173"/>
    </source>
</evidence>
<keyword evidence="3" id="KW-1185">Reference proteome</keyword>
<reference evidence="3" key="3">
    <citation type="journal article" date="2021" name="Int. J. Parasitol.">
        <title>Comparative analysis of gene expression between Babesia bovis blood stages and kinetes allowed by improved genome annotation.</title>
        <authorList>
            <person name="Ueti M.W."/>
            <person name="Johnson W.C."/>
            <person name="Kappmeyer L.S."/>
            <person name="Herndon D.R."/>
            <person name="Mousel M.R."/>
            <person name="Reif K.E."/>
            <person name="Taus N.S."/>
            <person name="Ifeonu O.O."/>
            <person name="Silva J.C."/>
            <person name="Suarez C.E."/>
            <person name="Brayton K.A."/>
        </authorList>
    </citation>
    <scope>NUCLEOTIDE SEQUENCE [LARGE SCALE GENOMIC DNA]</scope>
</reference>
<dbReference type="Proteomes" id="UP000002173">
    <property type="component" value="Unassembled WGS sequence"/>
</dbReference>
<dbReference type="VEuPathDB" id="PiroplasmaDB:BBOV_III011880"/>
<keyword evidence="1" id="KW-1133">Transmembrane helix</keyword>
<dbReference type="GeneID" id="5480568"/>